<name>A0A1H1Y582_9ACTN</name>
<keyword evidence="2 7" id="KW-0732">Signal</keyword>
<dbReference type="RefSeq" id="WP_091527518.1">
    <property type="nucleotide sequence ID" value="NZ_LT629772.1"/>
</dbReference>
<dbReference type="CDD" id="cd16147">
    <property type="entry name" value="G6S"/>
    <property type="match status" value="1"/>
</dbReference>
<comment type="PTM">
    <text evidence="5">The conversion to 3-oxoalanine (also known as C-formylglycine, FGly), of a serine or cysteine residue in prokaryotes and of a cysteine residue in eukaryotes, is critical for catalytic activity.</text>
</comment>
<feature type="modified residue" description="3-oxoalanine (Cys)" evidence="5">
    <location>
        <position position="102"/>
    </location>
</feature>
<organism evidence="9 10">
    <name type="scientific">Microlunatus soli</name>
    <dbReference type="NCBI Taxonomy" id="630515"/>
    <lineage>
        <taxon>Bacteria</taxon>
        <taxon>Bacillati</taxon>
        <taxon>Actinomycetota</taxon>
        <taxon>Actinomycetes</taxon>
        <taxon>Propionibacteriales</taxon>
        <taxon>Propionibacteriaceae</taxon>
        <taxon>Microlunatus</taxon>
    </lineage>
</organism>
<proteinExistence type="inferred from homology"/>
<feature type="domain" description="Sulfatase N-terminal" evidence="8">
    <location>
        <begin position="61"/>
        <end position="387"/>
    </location>
</feature>
<keyword evidence="3" id="KW-0378">Hydrolase</keyword>
<dbReference type="SUPFAM" id="SSF53649">
    <property type="entry name" value="Alkaline phosphatase-like"/>
    <property type="match status" value="1"/>
</dbReference>
<dbReference type="GO" id="GO:0030203">
    <property type="term" value="P:glycosaminoglycan metabolic process"/>
    <property type="evidence" value="ECO:0007669"/>
    <property type="project" value="InterPro"/>
</dbReference>
<feature type="compositionally biased region" description="Low complexity" evidence="6">
    <location>
        <begin position="35"/>
        <end position="51"/>
    </location>
</feature>
<accession>A0A1H1Y582</accession>
<dbReference type="STRING" id="630515.SAMN04489812_4399"/>
<evidence type="ECO:0000256" key="4">
    <source>
        <dbReference type="ARBA" id="ARBA00023180"/>
    </source>
</evidence>
<dbReference type="Pfam" id="PF00884">
    <property type="entry name" value="Sulfatase"/>
    <property type="match status" value="1"/>
</dbReference>
<reference evidence="9 10" key="1">
    <citation type="submission" date="2016-10" db="EMBL/GenBank/DDBJ databases">
        <authorList>
            <person name="de Groot N.N."/>
        </authorList>
    </citation>
    <scope>NUCLEOTIDE SEQUENCE [LARGE SCALE GENOMIC DNA]</scope>
    <source>
        <strain evidence="9 10">DSM 21800</strain>
    </source>
</reference>
<gene>
    <name evidence="9" type="ORF">SAMN04489812_4399</name>
</gene>
<feature type="region of interest" description="Disordered" evidence="6">
    <location>
        <begin position="28"/>
        <end position="59"/>
    </location>
</feature>
<dbReference type="PANTHER" id="PTHR43108">
    <property type="entry name" value="N-ACETYLGLUCOSAMINE-6-SULFATASE FAMILY MEMBER"/>
    <property type="match status" value="1"/>
</dbReference>
<dbReference type="AlphaFoldDB" id="A0A1H1Y582"/>
<evidence type="ECO:0000259" key="8">
    <source>
        <dbReference type="Pfam" id="PF00884"/>
    </source>
</evidence>
<evidence type="ECO:0000256" key="2">
    <source>
        <dbReference type="ARBA" id="ARBA00022729"/>
    </source>
</evidence>
<dbReference type="PANTHER" id="PTHR43108:SF8">
    <property type="entry name" value="SD21168P"/>
    <property type="match status" value="1"/>
</dbReference>
<feature type="chain" id="PRO_5039486881" evidence="7">
    <location>
        <begin position="23"/>
        <end position="510"/>
    </location>
</feature>
<evidence type="ECO:0000256" key="5">
    <source>
        <dbReference type="PIRSR" id="PIRSR036666-50"/>
    </source>
</evidence>
<dbReference type="PIRSF" id="PIRSF036666">
    <property type="entry name" value="G6S"/>
    <property type="match status" value="1"/>
</dbReference>
<dbReference type="PROSITE" id="PS00523">
    <property type="entry name" value="SULFATASE_1"/>
    <property type="match status" value="1"/>
</dbReference>
<dbReference type="PROSITE" id="PS51257">
    <property type="entry name" value="PROKAR_LIPOPROTEIN"/>
    <property type="match status" value="1"/>
</dbReference>
<evidence type="ECO:0000256" key="3">
    <source>
        <dbReference type="ARBA" id="ARBA00022801"/>
    </source>
</evidence>
<dbReference type="InterPro" id="IPR000917">
    <property type="entry name" value="Sulfatase_N"/>
</dbReference>
<keyword evidence="10" id="KW-1185">Reference proteome</keyword>
<dbReference type="InterPro" id="IPR012251">
    <property type="entry name" value="GlcNAc_6-SO4ase"/>
</dbReference>
<dbReference type="OrthoDB" id="9777306at2"/>
<evidence type="ECO:0000256" key="7">
    <source>
        <dbReference type="SAM" id="SignalP"/>
    </source>
</evidence>
<protein>
    <submittedName>
        <fullName evidence="9">Arylsulfatase A</fullName>
    </submittedName>
</protein>
<dbReference type="GO" id="GO:0008449">
    <property type="term" value="F:N-acetylglucosamine-6-sulfatase activity"/>
    <property type="evidence" value="ECO:0007669"/>
    <property type="project" value="InterPro"/>
</dbReference>
<comment type="similarity">
    <text evidence="1">Belongs to the sulfatase family.</text>
</comment>
<evidence type="ECO:0000313" key="9">
    <source>
        <dbReference type="EMBL" id="SDT16593.1"/>
    </source>
</evidence>
<evidence type="ECO:0000256" key="1">
    <source>
        <dbReference type="ARBA" id="ARBA00008779"/>
    </source>
</evidence>
<dbReference type="Gene3D" id="3.40.720.10">
    <property type="entry name" value="Alkaline Phosphatase, subunit A"/>
    <property type="match status" value="1"/>
</dbReference>
<keyword evidence="4" id="KW-0325">Glycoprotein</keyword>
<sequence>MPAVRSRPAALAVLLLAFALVAGCTQTPTDGPNTSPGSGHRSSSQGRSSSQAPTPAKPKRPNIVFVLTDDLSWNMVKYLPRVKALQKSGVTFSNHFTVNSLCCPSRSAIFTGEYPHNNGVFRNVGNDGGYRGYLKNHNEQKSFAVALRNQGYRTAFMGKYLNGYRPNRPAAPGWDEWDVAGNGYPEYNYRLNENGTQRRYGAKPDDYLTDVLAHKAGSFIDRSASGDRPFLLEVSTFAPHMPATPAPRHAKKYADLKAPRTAAFNKLPTDAPGWLKTVPPLTEKDIKNGDATFAKRVRSALAVDDMIGRLQQHLKAQGIADDTYFVFSSDNGFHIGEHRLRRGKQTPYDTDIRVPLIVTGPGVPAGRTMKELTSTIDLCPTFAQIGGAKLNTADGVSMLGLWHGKHPKTWQQAVLVEHRTDGRMSPADPDYQANKHGDPPTYQAIRTADQLYVEYGAGQREYYDLAKDPDELHNLIGTMPAAKVAPVKKALAALRSCHGSKECQRAARVK</sequence>
<dbReference type="InterPro" id="IPR017850">
    <property type="entry name" value="Alkaline_phosphatase_core_sf"/>
</dbReference>
<evidence type="ECO:0000256" key="6">
    <source>
        <dbReference type="SAM" id="MobiDB-lite"/>
    </source>
</evidence>
<dbReference type="EMBL" id="LT629772">
    <property type="protein sequence ID" value="SDT16593.1"/>
    <property type="molecule type" value="Genomic_DNA"/>
</dbReference>
<evidence type="ECO:0000313" key="10">
    <source>
        <dbReference type="Proteomes" id="UP000199103"/>
    </source>
</evidence>
<feature type="signal peptide" evidence="7">
    <location>
        <begin position="1"/>
        <end position="22"/>
    </location>
</feature>
<dbReference type="InterPro" id="IPR024607">
    <property type="entry name" value="Sulfatase_CS"/>
</dbReference>
<dbReference type="Proteomes" id="UP000199103">
    <property type="component" value="Chromosome I"/>
</dbReference>